<dbReference type="Proteomes" id="UP000653472">
    <property type="component" value="Unassembled WGS sequence"/>
</dbReference>
<dbReference type="Gene3D" id="3.20.20.140">
    <property type="entry name" value="Metal-dependent hydrolases"/>
    <property type="match status" value="1"/>
</dbReference>
<dbReference type="EMBL" id="JAAVXB010000004">
    <property type="protein sequence ID" value="NKF22390.1"/>
    <property type="molecule type" value="Genomic_DNA"/>
</dbReference>
<feature type="domain" description="Bacterial repeat" evidence="1">
    <location>
        <begin position="56"/>
        <end position="109"/>
    </location>
</feature>
<proteinExistence type="predicted"/>
<sequence>MRGFWSATLCAFALMGCGGGSGGASDGGSQHRLTVVVDGDGDGDVVSTPAGIDCGTQCAATFDAGNTITLTASAAAGGRFAGFDGACSGDTCTLTLDRDQTVNAHFTAATASACDSDDAPGGPLLPYRGLIHAHTAYSDGDIHSTPHDVFVAGHDNGLDFVAVTDHSDTLNDILYLSVGSDCFESLTGLLTCLVPDVGDFHKWEATRQQQDADRVNGYVPIRGFEWTSDRFGHINVLFSSNFTNAKLDGGYVGSMTPFWDWLQRAPGPDLTAGVTALGGGADGLGIFNHPGDKCLSDNDASCNWNDFEYVAGTDAQMIGIEVFNSGTSGDRPEAGRKDRYADHYMRALDQGWHVGAIGGEDMHDTTWALPSHPKTVVLAESLDEAGLYAAMKARRTYALVGRLAGEDLTIDLDAGGYPMGARLQCDSGAGVALRVSVSRADGTPFDGILQLYDHADPDAPLADGPGSPLFTARGDTLRYTLPVGADGEHWFFVRVDNAAGESLAYSSPIWIRPR</sequence>
<dbReference type="RefSeq" id="WP_168147651.1">
    <property type="nucleotide sequence ID" value="NZ_JAAVXB010000004.1"/>
</dbReference>
<dbReference type="InterPro" id="IPR044060">
    <property type="entry name" value="Bacterial_rp_domain"/>
</dbReference>
<evidence type="ECO:0000313" key="3">
    <source>
        <dbReference type="Proteomes" id="UP000653472"/>
    </source>
</evidence>
<dbReference type="PANTHER" id="PTHR42924">
    <property type="entry name" value="EXONUCLEASE"/>
    <property type="match status" value="1"/>
</dbReference>
<dbReference type="AlphaFoldDB" id="A0A969WAA5"/>
<protein>
    <submittedName>
        <fullName evidence="2">CehA/McbA family metallohydrolase</fullName>
    </submittedName>
</protein>
<dbReference type="InterPro" id="IPR052018">
    <property type="entry name" value="PHP_domain"/>
</dbReference>
<name>A0A969WAA5_9GAMM</name>
<dbReference type="Pfam" id="PF18998">
    <property type="entry name" value="Flg_new_2"/>
    <property type="match status" value="1"/>
</dbReference>
<reference evidence="2" key="1">
    <citation type="submission" date="2020-03" db="EMBL/GenBank/DDBJ databases">
        <title>Solimonas marina sp. nov., isolated from deep seawater of the Pacific Ocean.</title>
        <authorList>
            <person name="Liu X."/>
            <person name="Lai Q."/>
            <person name="Sun F."/>
            <person name="Gai Y."/>
            <person name="Li G."/>
            <person name="Shao Z."/>
        </authorList>
    </citation>
    <scope>NUCLEOTIDE SEQUENCE</scope>
    <source>
        <strain evidence="2">C16B3</strain>
    </source>
</reference>
<evidence type="ECO:0000313" key="2">
    <source>
        <dbReference type="EMBL" id="NKF22390.1"/>
    </source>
</evidence>
<dbReference type="PANTHER" id="PTHR42924:SF3">
    <property type="entry name" value="POLYMERASE_HISTIDINOL PHOSPHATASE N-TERMINAL DOMAIN-CONTAINING PROTEIN"/>
    <property type="match status" value="1"/>
</dbReference>
<dbReference type="GO" id="GO:0004534">
    <property type="term" value="F:5'-3' RNA exonuclease activity"/>
    <property type="evidence" value="ECO:0007669"/>
    <property type="project" value="TreeGrafter"/>
</dbReference>
<dbReference type="GO" id="GO:0035312">
    <property type="term" value="F:5'-3' DNA exonuclease activity"/>
    <property type="evidence" value="ECO:0007669"/>
    <property type="project" value="TreeGrafter"/>
</dbReference>
<accession>A0A969WAA5</accession>
<dbReference type="NCBIfam" id="NF038032">
    <property type="entry name" value="CehA_McbA_metalo"/>
    <property type="match status" value="1"/>
</dbReference>
<keyword evidence="3" id="KW-1185">Reference proteome</keyword>
<comment type="caution">
    <text evidence="2">The sequence shown here is derived from an EMBL/GenBank/DDBJ whole genome shotgun (WGS) entry which is preliminary data.</text>
</comment>
<dbReference type="SUPFAM" id="SSF89550">
    <property type="entry name" value="PHP domain-like"/>
    <property type="match status" value="1"/>
</dbReference>
<evidence type="ECO:0000259" key="1">
    <source>
        <dbReference type="Pfam" id="PF18998"/>
    </source>
</evidence>
<gene>
    <name evidence="2" type="ORF">G7Y82_08665</name>
</gene>
<organism evidence="2 3">
    <name type="scientific">Solimonas marina</name>
    <dbReference type="NCBI Taxonomy" id="2714601"/>
    <lineage>
        <taxon>Bacteria</taxon>
        <taxon>Pseudomonadati</taxon>
        <taxon>Pseudomonadota</taxon>
        <taxon>Gammaproteobacteria</taxon>
        <taxon>Nevskiales</taxon>
        <taxon>Nevskiaceae</taxon>
        <taxon>Solimonas</taxon>
    </lineage>
</organism>
<dbReference type="PROSITE" id="PS51257">
    <property type="entry name" value="PROKAR_LIPOPROTEIN"/>
    <property type="match status" value="1"/>
</dbReference>
<dbReference type="InterPro" id="IPR016195">
    <property type="entry name" value="Pol/histidinol_Pase-like"/>
</dbReference>